<evidence type="ECO:0000256" key="8">
    <source>
        <dbReference type="SAM" id="MobiDB-lite"/>
    </source>
</evidence>
<feature type="compositionally biased region" description="Polar residues" evidence="8">
    <location>
        <begin position="1"/>
        <end position="10"/>
    </location>
</feature>
<evidence type="ECO:0000259" key="9">
    <source>
        <dbReference type="PROSITE" id="PS50928"/>
    </source>
</evidence>
<dbReference type="PROSITE" id="PS50928">
    <property type="entry name" value="ABC_TM1"/>
    <property type="match status" value="1"/>
</dbReference>
<evidence type="ECO:0000256" key="4">
    <source>
        <dbReference type="ARBA" id="ARBA00022692"/>
    </source>
</evidence>
<organism evidence="10 11">
    <name type="scientific">Parascardovia denticolens DSM 10105 = JCM 12538</name>
    <dbReference type="NCBI Taxonomy" id="864564"/>
    <lineage>
        <taxon>Bacteria</taxon>
        <taxon>Bacillati</taxon>
        <taxon>Actinomycetota</taxon>
        <taxon>Actinomycetes</taxon>
        <taxon>Bifidobacteriales</taxon>
        <taxon>Bifidobacteriaceae</taxon>
        <taxon>Parascardovia</taxon>
    </lineage>
</organism>
<keyword evidence="11" id="KW-1185">Reference proteome</keyword>
<dbReference type="SUPFAM" id="SSF161098">
    <property type="entry name" value="MetI-like"/>
    <property type="match status" value="1"/>
</dbReference>
<dbReference type="PANTHER" id="PTHR43744:SF8">
    <property type="entry name" value="SN-GLYCEROL-3-PHOSPHATE TRANSPORT SYSTEM PERMEASE PROTEIN UGPE"/>
    <property type="match status" value="1"/>
</dbReference>
<feature type="transmembrane region" description="Helical" evidence="7">
    <location>
        <begin position="35"/>
        <end position="59"/>
    </location>
</feature>
<dbReference type="Proteomes" id="UP000004946">
    <property type="component" value="Chromosome"/>
</dbReference>
<name>E6K109_PARDN</name>
<dbReference type="GO" id="GO:0005886">
    <property type="term" value="C:plasma membrane"/>
    <property type="evidence" value="ECO:0007669"/>
    <property type="project" value="UniProtKB-SubCell"/>
</dbReference>
<dbReference type="eggNOG" id="COG0395">
    <property type="taxonomic scope" value="Bacteria"/>
</dbReference>
<gene>
    <name evidence="10" type="ORF">HMPREF0620_0495</name>
</gene>
<accession>E6K109</accession>
<feature type="transmembrane region" description="Helical" evidence="7">
    <location>
        <begin position="230"/>
        <end position="251"/>
    </location>
</feature>
<comment type="subcellular location">
    <subcellularLocation>
        <location evidence="1 7">Cell membrane</location>
        <topology evidence="1 7">Multi-pass membrane protein</topology>
    </subcellularLocation>
</comment>
<evidence type="ECO:0000256" key="7">
    <source>
        <dbReference type="RuleBase" id="RU363032"/>
    </source>
</evidence>
<comment type="caution">
    <text evidence="10">The sequence shown here is derived from an EMBL/GenBank/DDBJ whole genome shotgun (WGS) entry which is preliminary data.</text>
</comment>
<dbReference type="PANTHER" id="PTHR43744">
    <property type="entry name" value="ABC TRANSPORTER PERMEASE PROTEIN MG189-RELATED-RELATED"/>
    <property type="match status" value="1"/>
</dbReference>
<evidence type="ECO:0000313" key="11">
    <source>
        <dbReference type="Proteomes" id="UP000004946"/>
    </source>
</evidence>
<dbReference type="KEGG" id="pdo:PSDT_1104"/>
<feature type="transmembrane region" description="Helical" evidence="7">
    <location>
        <begin position="137"/>
        <end position="161"/>
    </location>
</feature>
<feature type="transmembrane region" description="Helical" evidence="7">
    <location>
        <begin position="101"/>
        <end position="125"/>
    </location>
</feature>
<dbReference type="EMBL" id="AEON01000001">
    <property type="protein sequence ID" value="EFT83490.1"/>
    <property type="molecule type" value="Genomic_DNA"/>
</dbReference>
<evidence type="ECO:0000256" key="5">
    <source>
        <dbReference type="ARBA" id="ARBA00022989"/>
    </source>
</evidence>
<sequence>MSQTTLQPAGSGSDRKARRKASSEIRKSEYKRNHLSVWGWIVRILFAIIFAFPLIFMVVSSFKPDDEIMSDLGSLKAFLPVGHISMDNYSQVFTRVPAGRFLLNSVIITVVTVALGVVVNSMAAFAIQRLQVRGKGIIFTFILATLMVPFETYAIPLLWWVNQLPKAQVDQFGLYFTKGWTNTLWVQIIPFVANAFSVYLYIQYFETIPRDLDEAARVDGAGWFRIYSRIVMPLSGPATATVVILSFLPMWNQYIWPLMVVQSEDLRPVMIGVQYFQQMTTSWGQIMAYSSVITVPVIIIFVLFQKQFVSSIAASGVKG</sequence>
<evidence type="ECO:0000256" key="2">
    <source>
        <dbReference type="ARBA" id="ARBA00022448"/>
    </source>
</evidence>
<reference evidence="10 11" key="1">
    <citation type="submission" date="2010-12" db="EMBL/GenBank/DDBJ databases">
        <authorList>
            <person name="Muzny D."/>
            <person name="Qin X."/>
            <person name="Buhay C."/>
            <person name="Dugan-Rocha S."/>
            <person name="Ding Y."/>
            <person name="Chen G."/>
            <person name="Hawes A."/>
            <person name="Holder M."/>
            <person name="Jhangiani S."/>
            <person name="Johnson A."/>
            <person name="Khan Z."/>
            <person name="Li Z."/>
            <person name="Liu W."/>
            <person name="Liu X."/>
            <person name="Perez L."/>
            <person name="Shen H."/>
            <person name="Wang Q."/>
            <person name="Watt J."/>
            <person name="Xi L."/>
            <person name="Xin Y."/>
            <person name="Zhou J."/>
            <person name="Deng J."/>
            <person name="Jiang H."/>
            <person name="Liu Y."/>
            <person name="Qu J."/>
            <person name="Song X.-Z."/>
            <person name="Zhang L."/>
            <person name="Villasana D."/>
            <person name="Johnson A."/>
            <person name="Liu J."/>
            <person name="Liyanage D."/>
            <person name="Lorensuhewa L."/>
            <person name="Robinson T."/>
            <person name="Song A."/>
            <person name="Song B.-B."/>
            <person name="Dinh H."/>
            <person name="Thornton R."/>
            <person name="Coyle M."/>
            <person name="Francisco L."/>
            <person name="Jackson L."/>
            <person name="Javaid M."/>
            <person name="Korchina V."/>
            <person name="Kovar C."/>
            <person name="Mata R."/>
            <person name="Mathew T."/>
            <person name="Ngo R."/>
            <person name="Nguyen L."/>
            <person name="Nguyen N."/>
            <person name="Okwuonu G."/>
            <person name="Ongeri F."/>
            <person name="Pham C."/>
            <person name="Simmons D."/>
            <person name="Wilczek-Boney K."/>
            <person name="Hale W."/>
            <person name="Jakkamsetti A."/>
            <person name="Pham P."/>
            <person name="Ruth R."/>
            <person name="San Lucas F."/>
            <person name="Warren J."/>
            <person name="Zhang J."/>
            <person name="Zhao Z."/>
            <person name="Zhou C."/>
            <person name="Zhu D."/>
            <person name="Lee S."/>
            <person name="Bess C."/>
            <person name="Blankenburg K."/>
            <person name="Forbes L."/>
            <person name="Fu Q."/>
            <person name="Gubbala S."/>
            <person name="Hirani K."/>
            <person name="Jayaseelan J.C."/>
            <person name="Lara F."/>
            <person name="Munidasa M."/>
            <person name="Palculict T."/>
            <person name="Patil S."/>
            <person name="Pu L.-L."/>
            <person name="Saada N."/>
            <person name="Tang L."/>
            <person name="Weissenberger G."/>
            <person name="Zhu Y."/>
            <person name="Hemphill L."/>
            <person name="Shang Y."/>
            <person name="Youmans B."/>
            <person name="Ayvaz T."/>
            <person name="Ross M."/>
            <person name="Santibanez J."/>
            <person name="Aqrawi P."/>
            <person name="Gross S."/>
            <person name="Joshi V."/>
            <person name="Fowler G."/>
            <person name="Nazareth L."/>
            <person name="Reid J."/>
            <person name="Worley K."/>
            <person name="Petrosino J."/>
            <person name="Highlander S."/>
            <person name="Gibbs R."/>
        </authorList>
    </citation>
    <scope>NUCLEOTIDE SEQUENCE [LARGE SCALE GENOMIC DNA]</scope>
    <source>
        <strain evidence="10 11">DSM 10105</strain>
    </source>
</reference>
<proteinExistence type="inferred from homology"/>
<evidence type="ECO:0000313" key="10">
    <source>
        <dbReference type="EMBL" id="EFT83490.1"/>
    </source>
</evidence>
<dbReference type="PATRIC" id="fig|864564.6.peg.1216"/>
<dbReference type="AlphaFoldDB" id="E6K109"/>
<dbReference type="InterPro" id="IPR035906">
    <property type="entry name" value="MetI-like_sf"/>
</dbReference>
<dbReference type="Pfam" id="PF00528">
    <property type="entry name" value="BPD_transp_1"/>
    <property type="match status" value="1"/>
</dbReference>
<keyword evidence="6 7" id="KW-0472">Membrane</keyword>
<feature type="transmembrane region" description="Helical" evidence="7">
    <location>
        <begin position="286"/>
        <end position="304"/>
    </location>
</feature>
<dbReference type="HOGENOM" id="CLU_016047_1_1_11"/>
<comment type="similarity">
    <text evidence="7">Belongs to the binding-protein-dependent transport system permease family.</text>
</comment>
<dbReference type="GO" id="GO:0055085">
    <property type="term" value="P:transmembrane transport"/>
    <property type="evidence" value="ECO:0007669"/>
    <property type="project" value="InterPro"/>
</dbReference>
<evidence type="ECO:0000256" key="1">
    <source>
        <dbReference type="ARBA" id="ARBA00004651"/>
    </source>
</evidence>
<dbReference type="Gene3D" id="1.10.3720.10">
    <property type="entry name" value="MetI-like"/>
    <property type="match status" value="1"/>
</dbReference>
<feature type="transmembrane region" description="Helical" evidence="7">
    <location>
        <begin position="184"/>
        <end position="202"/>
    </location>
</feature>
<dbReference type="InterPro" id="IPR000515">
    <property type="entry name" value="MetI-like"/>
</dbReference>
<feature type="domain" description="ABC transmembrane type-1" evidence="9">
    <location>
        <begin position="102"/>
        <end position="304"/>
    </location>
</feature>
<feature type="region of interest" description="Disordered" evidence="8">
    <location>
        <begin position="1"/>
        <end position="23"/>
    </location>
</feature>
<keyword evidence="5 7" id="KW-1133">Transmembrane helix</keyword>
<keyword evidence="4 7" id="KW-0812">Transmembrane</keyword>
<evidence type="ECO:0000256" key="3">
    <source>
        <dbReference type="ARBA" id="ARBA00022475"/>
    </source>
</evidence>
<dbReference type="RefSeq" id="WP_006288908.1">
    <property type="nucleotide sequence ID" value="NZ_AP012333.1"/>
</dbReference>
<keyword evidence="2 7" id="KW-0813">Transport</keyword>
<dbReference type="CDD" id="cd06261">
    <property type="entry name" value="TM_PBP2"/>
    <property type="match status" value="1"/>
</dbReference>
<keyword evidence="3" id="KW-1003">Cell membrane</keyword>
<protein>
    <submittedName>
        <fullName evidence="10">ABC transporter, permease protein</fullName>
    </submittedName>
</protein>
<evidence type="ECO:0000256" key="6">
    <source>
        <dbReference type="ARBA" id="ARBA00023136"/>
    </source>
</evidence>